<dbReference type="PANTHER" id="PTHR12741">
    <property type="entry name" value="LYST-INTERACTING PROTEIN LIP5 DOPAMINE RESPONSIVE PROTEIN DRG-1"/>
    <property type="match status" value="1"/>
</dbReference>
<comment type="catalytic activity">
    <reaction evidence="9">
        <text>[(1-&gt;3)-beta-D-glucosyl](n) + UDP-alpha-D-glucose = [(1-&gt;3)-beta-D-glucosyl](n+1) + UDP + H(+)</text>
        <dbReference type="Rhea" id="RHEA:21476"/>
        <dbReference type="Rhea" id="RHEA-COMP:11146"/>
        <dbReference type="Rhea" id="RHEA-COMP:14303"/>
        <dbReference type="ChEBI" id="CHEBI:15378"/>
        <dbReference type="ChEBI" id="CHEBI:37671"/>
        <dbReference type="ChEBI" id="CHEBI:58223"/>
        <dbReference type="ChEBI" id="CHEBI:58885"/>
        <dbReference type="EC" id="2.4.1.34"/>
    </reaction>
</comment>
<keyword evidence="4" id="KW-0328">Glycosyltransferase</keyword>
<feature type="transmembrane region" description="Helical" evidence="11">
    <location>
        <begin position="620"/>
        <end position="646"/>
    </location>
</feature>
<feature type="compositionally biased region" description="Low complexity" evidence="10">
    <location>
        <begin position="110"/>
        <end position="122"/>
    </location>
</feature>
<feature type="region of interest" description="Disordered" evidence="10">
    <location>
        <begin position="1"/>
        <end position="124"/>
    </location>
</feature>
<feature type="transmembrane region" description="Helical" evidence="11">
    <location>
        <begin position="1509"/>
        <end position="1532"/>
    </location>
</feature>
<feature type="transmembrane region" description="Helical" evidence="11">
    <location>
        <begin position="1395"/>
        <end position="1415"/>
    </location>
</feature>
<evidence type="ECO:0000256" key="11">
    <source>
        <dbReference type="SAM" id="Phobius"/>
    </source>
</evidence>
<comment type="subcellular location">
    <subcellularLocation>
        <location evidence="1">Membrane</location>
        <topology evidence="1">Multi-pass membrane protein</topology>
    </subcellularLocation>
</comment>
<dbReference type="GO" id="GO:0003843">
    <property type="term" value="F:1,3-beta-D-glucan synthase activity"/>
    <property type="evidence" value="ECO:0007669"/>
    <property type="project" value="UniProtKB-EC"/>
</dbReference>
<dbReference type="EC" id="2.4.1.34" evidence="3"/>
<feature type="transmembrane region" description="Helical" evidence="11">
    <location>
        <begin position="448"/>
        <end position="467"/>
    </location>
</feature>
<accession>A0A166S7U8</accession>
<evidence type="ECO:0000256" key="9">
    <source>
        <dbReference type="ARBA" id="ARBA00047777"/>
    </source>
</evidence>
<sequence length="1783" mass="203188">MTTRAAGEPRAQESYSTSALLPQQQQYTFASSNALPQEPRGYYDGETESQDHRSSGDPFSSDSSHGLHDDNAFYEKDPFNHPENESDRDAYGNQYTPSAESYGPSHMGFSESSAPNPSSASPVGEAYPAWSASRQIPLSKEEIEDIFLDLTQKFGFQRESMRNTFDFLMQLLDSRASRMTPNQALITIHADYIGGQNANYRKWYFAAQLDLDDAVGHTQNPGLNQLASTTCKRAPRKTTAKLLHTAMERWRQAMDSMSQYDRLRQVALFLLCWGEAAQVRLVPECLCFIFKCADDYYRSPECQNSVDGVPEGLYLHGVIKPLYRFIRDQIYEVVDGKFVRREKDHQDIIGYDDVNQLFWYPEGIARITLNDKTRLVDYPPSQRFMKFDRINWKRAFFKTYLEKRSFGHLLVNFNRIWVIHISMYWFYTASNSPSVYSYHGTHSEAIDWSARALGGGVASLIMILATLAEFSYIPTTWNNTSHLFHRLAFLLITLVATTVPTVYIGISERSAAAGGSPALILGIVQFFVSAVVTLLFAIIPSGRLFGDRVAGKSRKYLASQTFTASYPALHRQARLASVALWLLVFGCKFTESYFFLTLSFRDSIRVMVGMKIQGCHDKTFGRALCAYQAEFTLVIMYIMDLVLFFLDTFLWYIIWNTVFSIGRSFVLGLSIWTPWVDIYTSLPKRIYTKILATGDIDAKYKPKVLVSQIWNAIIISMYREHLLSIDHVQKLLYHQRETGQDGRRSLRAPPFFIPQADEGSEGEFFPPGGEAERRISFFAQSLTTELPQPIHVDAMPTFTVLTPHYSEKILLSLREIIREEDQNQRVTLLEYLKQLHPVEWQNFVKDTMMLAEDSAVANFPNPLGGDEKGKMDDIPFYTVGFKSAAPEFTLRTRIWASLRAQTLYRTVSGMMNYSKAIKLIYRVENPEIVRAFGGNTKNLERELERMSRRKFKFVVSMQRYSKFNKEEHENAEFLLRAYPDLQIAYLEEEPARKEGGDPHLFSALIDGHSEFIPETGRRRPKFRIELPGNPILGDGKSDNQNHAIIFYRGEYLQLIDANQDNYLEECLKIRNILAEFEEYNISSQSPYDHRGKREFMSHPVAIVGAREYIFSENIGILGDLAAGKEQTFGTLAARSLAWVGGKLHYGHPDFLNGIFMNTRGGVSKAQKGLHLNEDIYAGITAFSRGGRIKHTEYYQCGKGRDLGFGTILNFTTKIGTGMGEQMLSRDYYYMGTQLPLDRFLTFYYQHPGFHINNMMVILSIQMFIFTMVFLGTLNQELLVCNFNSAGELIAGQSGCYNLHPVFEWIQHRIISLLLVFMIAFLPLFMQELVERGAGRAIIRLGKQFLSCSPIFEVFLTQIYTHSIMSNLTFGGARYIATGRGFATTRISFGILFSRFAGPSIYLGMRTLIMLLYVTLTIWTPYLIYFWITVAALCIAPFLFNPHQFSFADFIIDYREFLRWMSRGNSRSHNSSWINYCRLSRTMITGFKKKTLGHPSDKISGDVPRAGWRAVIVSEVIFPIIVAVLFIIAYLFVKSFPAANGKQPPAALVRIAVISLGPIVWNAVVLLVQFTLSLFLGPMLATRYPRFGAIMASITHVLAVVGIIGFFEFLWLLELLDVTHAVLGLIAVIAVQRAVHKFLIAVVLSREFKHDETNRAWWSGSWYGPGLGNYALSQPAREYIVKIIELSLWSSDLLLGHFLLFMMAPIVCIPYIDRLHSTLLFWLRPSKQIRAPLYGLKQKRTRRRIVIKYGIIFLTMIALFVAAIALPTAFRTSIRLSCAICNEI</sequence>
<protein>
    <recommendedName>
        <fullName evidence="3">1,3-beta-glucan synthase</fullName>
        <ecNumber evidence="3">2.4.1.34</ecNumber>
    </recommendedName>
</protein>
<evidence type="ECO:0000256" key="1">
    <source>
        <dbReference type="ARBA" id="ARBA00004141"/>
    </source>
</evidence>
<organism evidence="13 14">
    <name type="scientific">Athelia psychrophila</name>
    <dbReference type="NCBI Taxonomy" id="1759441"/>
    <lineage>
        <taxon>Eukaryota</taxon>
        <taxon>Fungi</taxon>
        <taxon>Dikarya</taxon>
        <taxon>Basidiomycota</taxon>
        <taxon>Agaricomycotina</taxon>
        <taxon>Agaricomycetes</taxon>
        <taxon>Agaricomycetidae</taxon>
        <taxon>Atheliales</taxon>
        <taxon>Atheliaceae</taxon>
        <taxon>Athelia</taxon>
    </lineage>
</organism>
<feature type="transmembrane region" description="Helical" evidence="11">
    <location>
        <begin position="1254"/>
        <end position="1273"/>
    </location>
</feature>
<evidence type="ECO:0000256" key="3">
    <source>
        <dbReference type="ARBA" id="ARBA00012589"/>
    </source>
</evidence>
<evidence type="ECO:0000313" key="13">
    <source>
        <dbReference type="EMBL" id="KZP29117.1"/>
    </source>
</evidence>
<evidence type="ECO:0000313" key="14">
    <source>
        <dbReference type="Proteomes" id="UP000076532"/>
    </source>
</evidence>
<evidence type="ECO:0000256" key="7">
    <source>
        <dbReference type="ARBA" id="ARBA00022989"/>
    </source>
</evidence>
<dbReference type="PANTHER" id="PTHR12741:SF48">
    <property type="entry name" value="1,3-BETA-GLUCAN SYNTHASE COMPONENT FKS1-RELATED"/>
    <property type="match status" value="1"/>
</dbReference>
<keyword evidence="8 11" id="KW-0472">Membrane</keyword>
<keyword evidence="5" id="KW-0808">Transferase</keyword>
<dbReference type="InterPro" id="IPR003440">
    <property type="entry name" value="Glyco_trans_48_dom"/>
</dbReference>
<dbReference type="Pfam" id="PF02364">
    <property type="entry name" value="Glucan_synthase"/>
    <property type="match status" value="1"/>
</dbReference>
<dbReference type="Pfam" id="PF14288">
    <property type="entry name" value="FKS1_dom1"/>
    <property type="match status" value="1"/>
</dbReference>
<dbReference type="STRING" id="436010.A0A166S7U8"/>
<dbReference type="GO" id="GO:0006075">
    <property type="term" value="P:(1-&gt;3)-beta-D-glucan biosynthetic process"/>
    <property type="evidence" value="ECO:0007669"/>
    <property type="project" value="InterPro"/>
</dbReference>
<feature type="transmembrane region" description="Helical" evidence="11">
    <location>
        <begin position="487"/>
        <end position="506"/>
    </location>
</feature>
<proteinExistence type="inferred from homology"/>
<dbReference type="GO" id="GO:0005886">
    <property type="term" value="C:plasma membrane"/>
    <property type="evidence" value="ECO:0007669"/>
    <property type="project" value="TreeGrafter"/>
</dbReference>
<evidence type="ECO:0000256" key="6">
    <source>
        <dbReference type="ARBA" id="ARBA00022692"/>
    </source>
</evidence>
<evidence type="ECO:0000256" key="4">
    <source>
        <dbReference type="ARBA" id="ARBA00022676"/>
    </source>
</evidence>
<feature type="transmembrane region" description="Helical" evidence="11">
    <location>
        <begin position="406"/>
        <end position="427"/>
    </location>
</feature>
<reference evidence="13 14" key="1">
    <citation type="journal article" date="2016" name="Mol. Biol. Evol.">
        <title>Comparative Genomics of Early-Diverging Mushroom-Forming Fungi Provides Insights into the Origins of Lignocellulose Decay Capabilities.</title>
        <authorList>
            <person name="Nagy L.G."/>
            <person name="Riley R."/>
            <person name="Tritt A."/>
            <person name="Adam C."/>
            <person name="Daum C."/>
            <person name="Floudas D."/>
            <person name="Sun H."/>
            <person name="Yadav J.S."/>
            <person name="Pangilinan J."/>
            <person name="Larsson K.H."/>
            <person name="Matsuura K."/>
            <person name="Barry K."/>
            <person name="Labutti K."/>
            <person name="Kuo R."/>
            <person name="Ohm R.A."/>
            <person name="Bhattacharya S.S."/>
            <person name="Shirouzu T."/>
            <person name="Yoshinaga Y."/>
            <person name="Martin F.M."/>
            <person name="Grigoriev I.V."/>
            <person name="Hibbett D.S."/>
        </authorList>
    </citation>
    <scope>NUCLEOTIDE SEQUENCE [LARGE SCALE GENOMIC DNA]</scope>
    <source>
        <strain evidence="13 14">CBS 109695</strain>
    </source>
</reference>
<feature type="domain" description="1,3-beta-glucan synthase component FKS1-like" evidence="12">
    <location>
        <begin position="260"/>
        <end position="372"/>
    </location>
</feature>
<feature type="compositionally biased region" description="Basic and acidic residues" evidence="10">
    <location>
        <begin position="65"/>
        <end position="90"/>
    </location>
</feature>
<feature type="transmembrane region" description="Helical" evidence="11">
    <location>
        <begin position="1692"/>
        <end position="1711"/>
    </location>
</feature>
<evidence type="ECO:0000256" key="8">
    <source>
        <dbReference type="ARBA" id="ARBA00023136"/>
    </source>
</evidence>
<comment type="similarity">
    <text evidence="2">Belongs to the glycosyltransferase 48 family.</text>
</comment>
<feature type="transmembrane region" description="Helical" evidence="11">
    <location>
        <begin position="1588"/>
        <end position="1611"/>
    </location>
</feature>
<keyword evidence="14" id="KW-1185">Reference proteome</keyword>
<dbReference type="GO" id="GO:0051278">
    <property type="term" value="P:fungal-type cell wall polysaccharide biosynthetic process"/>
    <property type="evidence" value="ECO:0007669"/>
    <property type="project" value="TreeGrafter"/>
</dbReference>
<dbReference type="InterPro" id="IPR026899">
    <property type="entry name" value="FKS1-like_dom1"/>
</dbReference>
<evidence type="ECO:0000256" key="10">
    <source>
        <dbReference type="SAM" id="MobiDB-lite"/>
    </source>
</evidence>
<feature type="transmembrane region" description="Helical" evidence="11">
    <location>
        <begin position="1617"/>
        <end position="1643"/>
    </location>
</feature>
<keyword evidence="7 11" id="KW-1133">Transmembrane helix</keyword>
<dbReference type="SMART" id="SM01205">
    <property type="entry name" value="FKS1_dom1"/>
    <property type="match status" value="1"/>
</dbReference>
<feature type="transmembrane region" description="Helical" evidence="11">
    <location>
        <begin position="578"/>
        <end position="600"/>
    </location>
</feature>
<gene>
    <name evidence="13" type="ORF">FIBSPDRAFT_908432</name>
</gene>
<evidence type="ECO:0000259" key="12">
    <source>
        <dbReference type="SMART" id="SM01205"/>
    </source>
</evidence>
<keyword evidence="6 11" id="KW-0812">Transmembrane</keyword>
<feature type="transmembrane region" description="Helical" evidence="11">
    <location>
        <begin position="1305"/>
        <end position="1325"/>
    </location>
</feature>
<name>A0A166S7U8_9AGAM</name>
<feature type="compositionally biased region" description="Polar residues" evidence="10">
    <location>
        <begin position="13"/>
        <end position="35"/>
    </location>
</feature>
<feature type="transmembrane region" description="Helical" evidence="11">
    <location>
        <begin position="1421"/>
        <end position="1439"/>
    </location>
</feature>
<dbReference type="EMBL" id="KV417500">
    <property type="protein sequence ID" value="KZP29117.1"/>
    <property type="molecule type" value="Genomic_DNA"/>
</dbReference>
<dbReference type="InterPro" id="IPR056261">
    <property type="entry name" value="FKS1-like_dom2"/>
</dbReference>
<evidence type="ECO:0000256" key="2">
    <source>
        <dbReference type="ARBA" id="ARBA00009040"/>
    </source>
</evidence>
<dbReference type="Pfam" id="PF23605">
    <property type="entry name" value="FKS1_dom2"/>
    <property type="match status" value="1"/>
</dbReference>
<feature type="transmembrane region" description="Helical" evidence="11">
    <location>
        <begin position="518"/>
        <end position="539"/>
    </location>
</feature>
<dbReference type="OrthoDB" id="1880850at2759"/>
<dbReference type="GO" id="GO:0000148">
    <property type="term" value="C:1,3-beta-D-glucan synthase complex"/>
    <property type="evidence" value="ECO:0007669"/>
    <property type="project" value="InterPro"/>
</dbReference>
<feature type="transmembrane region" description="Helical" evidence="11">
    <location>
        <begin position="1745"/>
        <end position="1765"/>
    </location>
</feature>
<feature type="transmembrane region" description="Helical" evidence="11">
    <location>
        <begin position="1552"/>
        <end position="1576"/>
    </location>
</feature>
<dbReference type="Proteomes" id="UP000076532">
    <property type="component" value="Unassembled WGS sequence"/>
</dbReference>
<evidence type="ECO:0000256" key="5">
    <source>
        <dbReference type="ARBA" id="ARBA00022679"/>
    </source>
</evidence>